<organism evidence="1 2">
    <name type="scientific">Peptoniphilus genitalis</name>
    <dbReference type="NCBI Taxonomy" id="3036303"/>
    <lineage>
        <taxon>Bacteria</taxon>
        <taxon>Bacillati</taxon>
        <taxon>Bacillota</taxon>
        <taxon>Tissierellia</taxon>
        <taxon>Tissierellales</taxon>
        <taxon>Peptoniphilaceae</taxon>
        <taxon>Peptoniphilus</taxon>
    </lineage>
</organism>
<sequence length="147" mass="17571">MIPQQDNFNDMLMDGVNVEIAPTFTHRMHVNFMRIYGHIDDKEALKQMIYKQLNTEFGDHIIYPNFGMPLKDLFGQPKHFVYIEVIRRIEECLIRDDRVLKVYDFYYHRDKSPRDELSISFTVDSVYGDIEIYNTWKFDYDKGIGGD</sequence>
<dbReference type="SUPFAM" id="SSF160719">
    <property type="entry name" value="gpW/gp25-like"/>
    <property type="match status" value="1"/>
</dbReference>
<evidence type="ECO:0000313" key="1">
    <source>
        <dbReference type="EMBL" id="URN40913.1"/>
    </source>
</evidence>
<evidence type="ECO:0000313" key="2">
    <source>
        <dbReference type="Proteomes" id="UP001056218"/>
    </source>
</evidence>
<accession>A0ABY4TKB9</accession>
<name>A0ABY4TKB9_9FIRM</name>
<dbReference type="InterPro" id="IPR020288">
    <property type="entry name" value="Sheath_initiator"/>
</dbReference>
<dbReference type="Proteomes" id="UP001056218">
    <property type="component" value="Chromosome"/>
</dbReference>
<dbReference type="Gene3D" id="3.10.450.40">
    <property type="match status" value="1"/>
</dbReference>
<dbReference type="EMBL" id="CP097885">
    <property type="protein sequence ID" value="URN40913.1"/>
    <property type="molecule type" value="Genomic_DNA"/>
</dbReference>
<dbReference type="Pfam" id="PF10934">
    <property type="entry name" value="Sheath_initiator"/>
    <property type="match status" value="1"/>
</dbReference>
<gene>
    <name evidence="1" type="ORF">M9426_06560</name>
</gene>
<protein>
    <submittedName>
        <fullName evidence="1">DUF2634 domain-containing protein</fullName>
    </submittedName>
</protein>
<proteinExistence type="predicted"/>
<reference evidence="1 2" key="1">
    <citation type="submission" date="2022-05" db="EMBL/GenBank/DDBJ databases">
        <title>Identification of Peptoniphilus vaginalis-like Bacteria, Peptoniphilus septimus sp. nov. from Blood Cultures in a Cervical Cancer Patient receiving Chemotherapy: Case and Implications.</title>
        <authorList>
            <person name="Zhan X.-Y."/>
        </authorList>
    </citation>
    <scope>NUCLEOTIDE SEQUENCE [LARGE SCALE GENOMIC DNA]</scope>
    <source>
        <strain evidence="1 2">SAHP1</strain>
    </source>
</reference>
<dbReference type="RefSeq" id="WP_250341724.1">
    <property type="nucleotide sequence ID" value="NZ_CP097885.1"/>
</dbReference>
<keyword evidence="2" id="KW-1185">Reference proteome</keyword>